<evidence type="ECO:0000259" key="11">
    <source>
        <dbReference type="PROSITE" id="PS50003"/>
    </source>
</evidence>
<feature type="compositionally biased region" description="Basic and acidic residues" evidence="9">
    <location>
        <begin position="641"/>
        <end position="659"/>
    </location>
</feature>
<keyword evidence="7" id="KW-0446">Lipid-binding</keyword>
<dbReference type="PANTHER" id="PTHR13466">
    <property type="entry name" value="TEX2 PROTEIN-RELATED"/>
    <property type="match status" value="1"/>
</dbReference>
<dbReference type="GO" id="GO:0008289">
    <property type="term" value="F:lipid binding"/>
    <property type="evidence" value="ECO:0007669"/>
    <property type="project" value="UniProtKB-KW"/>
</dbReference>
<dbReference type="EMBL" id="JAKOGI010000550">
    <property type="protein sequence ID" value="KAJ8433302.1"/>
    <property type="molecule type" value="Genomic_DNA"/>
</dbReference>
<keyword evidence="14" id="KW-1185">Reference proteome</keyword>
<dbReference type="GO" id="GO:0005789">
    <property type="term" value="C:endoplasmic reticulum membrane"/>
    <property type="evidence" value="ECO:0007669"/>
    <property type="project" value="UniProtKB-SubCell"/>
</dbReference>
<feature type="region of interest" description="Disordered" evidence="9">
    <location>
        <begin position="271"/>
        <end position="326"/>
    </location>
</feature>
<feature type="compositionally biased region" description="Polar residues" evidence="9">
    <location>
        <begin position="665"/>
        <end position="674"/>
    </location>
</feature>
<dbReference type="AlphaFoldDB" id="A0A9Q1Q8X7"/>
<organism evidence="13 14">
    <name type="scientific">Carnegiea gigantea</name>
    <dbReference type="NCBI Taxonomy" id="171969"/>
    <lineage>
        <taxon>Eukaryota</taxon>
        <taxon>Viridiplantae</taxon>
        <taxon>Streptophyta</taxon>
        <taxon>Embryophyta</taxon>
        <taxon>Tracheophyta</taxon>
        <taxon>Spermatophyta</taxon>
        <taxon>Magnoliopsida</taxon>
        <taxon>eudicotyledons</taxon>
        <taxon>Gunneridae</taxon>
        <taxon>Pentapetalae</taxon>
        <taxon>Caryophyllales</taxon>
        <taxon>Cactineae</taxon>
        <taxon>Cactaceae</taxon>
        <taxon>Cactoideae</taxon>
        <taxon>Echinocereeae</taxon>
        <taxon>Carnegiea</taxon>
    </lineage>
</organism>
<feature type="region of interest" description="Disordered" evidence="9">
    <location>
        <begin position="468"/>
        <end position="496"/>
    </location>
</feature>
<evidence type="ECO:0000256" key="2">
    <source>
        <dbReference type="ARBA" id="ARBA00022448"/>
    </source>
</evidence>
<accession>A0A9Q1Q8X7</accession>
<evidence type="ECO:0000313" key="14">
    <source>
        <dbReference type="Proteomes" id="UP001153076"/>
    </source>
</evidence>
<feature type="transmembrane region" description="Helical" evidence="10">
    <location>
        <begin position="6"/>
        <end position="33"/>
    </location>
</feature>
<keyword evidence="8 10" id="KW-0472">Membrane</keyword>
<reference evidence="13" key="1">
    <citation type="submission" date="2022-04" db="EMBL/GenBank/DDBJ databases">
        <title>Carnegiea gigantea Genome sequencing and assembly v2.</title>
        <authorList>
            <person name="Copetti D."/>
            <person name="Sanderson M.J."/>
            <person name="Burquez A."/>
            <person name="Wojciechowski M.F."/>
        </authorList>
    </citation>
    <scope>NUCLEOTIDE SEQUENCE</scope>
    <source>
        <strain evidence="13">SGP5-SGP5p</strain>
        <tissue evidence="13">Aerial part</tissue>
    </source>
</reference>
<evidence type="ECO:0000256" key="1">
    <source>
        <dbReference type="ARBA" id="ARBA00004586"/>
    </source>
</evidence>
<comment type="subcellular location">
    <subcellularLocation>
        <location evidence="1">Endoplasmic reticulum membrane</location>
    </subcellularLocation>
</comment>
<feature type="compositionally biased region" description="Basic and acidic residues" evidence="9">
    <location>
        <begin position="474"/>
        <end position="485"/>
    </location>
</feature>
<dbReference type="SUPFAM" id="SSF50729">
    <property type="entry name" value="PH domain-like"/>
    <property type="match status" value="1"/>
</dbReference>
<feature type="compositionally biased region" description="Low complexity" evidence="9">
    <location>
        <begin position="291"/>
        <end position="312"/>
    </location>
</feature>
<evidence type="ECO:0000256" key="5">
    <source>
        <dbReference type="ARBA" id="ARBA00022989"/>
    </source>
</evidence>
<evidence type="ECO:0000259" key="12">
    <source>
        <dbReference type="PROSITE" id="PS51847"/>
    </source>
</evidence>
<dbReference type="InterPro" id="IPR001849">
    <property type="entry name" value="PH_domain"/>
</dbReference>
<comment type="caution">
    <text evidence="13">The sequence shown here is derived from an EMBL/GenBank/DDBJ whole genome shotgun (WGS) entry which is preliminary data.</text>
</comment>
<dbReference type="Pfam" id="PF23065">
    <property type="entry name" value="PH_SMPa"/>
    <property type="match status" value="1"/>
</dbReference>
<protein>
    <recommendedName>
        <fullName evidence="15">SMP-LTD domain-containing protein</fullName>
    </recommendedName>
</protein>
<evidence type="ECO:0000256" key="3">
    <source>
        <dbReference type="ARBA" id="ARBA00022692"/>
    </source>
</evidence>
<feature type="region of interest" description="Disordered" evidence="9">
    <location>
        <begin position="742"/>
        <end position="769"/>
    </location>
</feature>
<keyword evidence="4" id="KW-0256">Endoplasmic reticulum</keyword>
<evidence type="ECO:0000256" key="8">
    <source>
        <dbReference type="ARBA" id="ARBA00023136"/>
    </source>
</evidence>
<gene>
    <name evidence="13" type="ORF">Cgig2_012870</name>
</gene>
<keyword evidence="5 10" id="KW-1133">Transmembrane helix</keyword>
<keyword evidence="2" id="KW-0813">Transport</keyword>
<keyword evidence="6" id="KW-0445">Lipid transport</keyword>
<dbReference type="InterPro" id="IPR057080">
    <property type="entry name" value="PH_SMPa"/>
</dbReference>
<feature type="domain" description="SMP-LTD" evidence="12">
    <location>
        <begin position="330"/>
        <end position="598"/>
    </location>
</feature>
<proteinExistence type="predicted"/>
<evidence type="ECO:0000256" key="7">
    <source>
        <dbReference type="ARBA" id="ARBA00023121"/>
    </source>
</evidence>
<feature type="compositionally biased region" description="Basic and acidic residues" evidence="9">
    <location>
        <begin position="689"/>
        <end position="703"/>
    </location>
</feature>
<evidence type="ECO:0000256" key="9">
    <source>
        <dbReference type="SAM" id="MobiDB-lite"/>
    </source>
</evidence>
<evidence type="ECO:0000256" key="4">
    <source>
        <dbReference type="ARBA" id="ARBA00022824"/>
    </source>
</evidence>
<dbReference type="CDD" id="cd21675">
    <property type="entry name" value="SMP_TEX2"/>
    <property type="match status" value="1"/>
</dbReference>
<evidence type="ECO:0008006" key="15">
    <source>
        <dbReference type="Google" id="ProtNLM"/>
    </source>
</evidence>
<dbReference type="Proteomes" id="UP001153076">
    <property type="component" value="Unassembled WGS sequence"/>
</dbReference>
<dbReference type="PANTHER" id="PTHR13466:SF0">
    <property type="entry name" value="SMP-LTD DOMAIN-CONTAINING PROTEIN"/>
    <property type="match status" value="1"/>
</dbReference>
<dbReference type="GO" id="GO:0006869">
    <property type="term" value="P:lipid transport"/>
    <property type="evidence" value="ECO:0007669"/>
    <property type="project" value="UniProtKB-KW"/>
</dbReference>
<sequence length="769" mass="85337">MVVMMVAVSAIVGFFLGVLAVLGVEAGLFVFLIRWLSRKSSQSAKSGVVSSAQHPLDSSQSLSSIYQKQGVLWVLEPQKVPEVPSSAEQTRKREMVVVIPVRKLAKIKDRMLILTEVDGSLSKIILKGCQVQAVSATSLATRKCFSIRAKRFPIKVESKTAVLYHGSKVLYLFAETSWEKESWCKALRLASSDDKERLRWFSKLNEEFQIYLKALTEGHPSLIKPSVSHHIGVVDKPNHLDDPPSKVRQFFRKISKKASALALDEKRISDKSRVHQDPVSNMKGAVPAKIADSSVEDSPSVSSAAFSRSGSSNHVSETSEADTSERSVVDEGTLCWNLLICRLFFDAKNNADIKTALKARIQRTLSNMRTPSYIGELTCTDVDPGNLPPYILAMRAVPTDMSDLWALEMDVEYSGGVALDIEARLEMRELDFYNGVVNSNAESSSVAEVTPDLLEDFKHLEDELRLSDGAVNSPEKEAGNHKGDQLRSSGTGLPSATPASRWKFLLNSVAKHVSQVPLVLTIKVASMKGTVQLHMKPPPSDQLWFGFTSMPEINFQVECCVKDHKITSGRIPSFFINRFKASIRETLVLPNCESAYVSWMLAEKDDWVPVNAAPLMWLNRESPSDSAASNEVSQSPSIRQRSGERDQDSKDGKQKKADGGKVASCTLSQSSSEGSVPPNDLKTPLLRNEGARDLIISRKEENPGHLSPSRYVSLKEERNSIEDDDGKSKKWGRRAKMLDLGKKMGEKLEEKRRHLEEKSRHIVEKMRGT</sequence>
<dbReference type="PROSITE" id="PS50003">
    <property type="entry name" value="PH_DOMAIN"/>
    <property type="match status" value="1"/>
</dbReference>
<feature type="compositionally biased region" description="Polar residues" evidence="9">
    <location>
        <begin position="486"/>
        <end position="496"/>
    </location>
</feature>
<keyword evidence="3 10" id="KW-0812">Transmembrane</keyword>
<evidence type="ECO:0000256" key="10">
    <source>
        <dbReference type="SAM" id="Phobius"/>
    </source>
</evidence>
<feature type="region of interest" description="Disordered" evidence="9">
    <location>
        <begin position="622"/>
        <end position="729"/>
    </location>
</feature>
<name>A0A9Q1Q8X7_9CARY</name>
<evidence type="ECO:0000313" key="13">
    <source>
        <dbReference type="EMBL" id="KAJ8433302.1"/>
    </source>
</evidence>
<evidence type="ECO:0000256" key="6">
    <source>
        <dbReference type="ARBA" id="ARBA00023055"/>
    </source>
</evidence>
<dbReference type="OrthoDB" id="26740at2759"/>
<dbReference type="InterPro" id="IPR031468">
    <property type="entry name" value="SMP_LBD"/>
</dbReference>
<dbReference type="PROSITE" id="PS51847">
    <property type="entry name" value="SMP"/>
    <property type="match status" value="1"/>
</dbReference>
<feature type="domain" description="PH" evidence="11">
    <location>
        <begin position="65"/>
        <end position="192"/>
    </location>
</feature>
<feature type="compositionally biased region" description="Polar residues" evidence="9">
    <location>
        <begin position="624"/>
        <end position="640"/>
    </location>
</feature>